<comment type="function">
    <text evidence="1">Catalyzes the reductive methylation of 2'-deoxyuridine-5'-monophosphate (dUMP) to 2'-deoxythymidine-5'-monophosphate (dTMP) while utilizing 5,10-methylenetetrahydrofolate (mTHF) as the methyl donor, and NADPH and FADH(2) as the reductant.</text>
</comment>
<dbReference type="HAMAP" id="MF_01408">
    <property type="entry name" value="ThyX"/>
    <property type="match status" value="1"/>
</dbReference>
<dbReference type="InterPro" id="IPR036098">
    <property type="entry name" value="Thymidylate_synthase_ThyX_sf"/>
</dbReference>
<dbReference type="EC" id="2.1.1.148" evidence="1"/>
<dbReference type="SUPFAM" id="SSF69796">
    <property type="entry name" value="Thymidylate synthase-complementing protein Thy1"/>
    <property type="match status" value="1"/>
</dbReference>
<feature type="binding site" evidence="1">
    <location>
        <begin position="112"/>
        <end position="114"/>
    </location>
    <ligand>
        <name>FAD</name>
        <dbReference type="ChEBI" id="CHEBI:57692"/>
        <note>ligand shared between neighboring subunits</note>
    </ligand>
</feature>
<dbReference type="PANTHER" id="PTHR34934:SF1">
    <property type="entry name" value="FLAVIN-DEPENDENT THYMIDYLATE SYNTHASE"/>
    <property type="match status" value="1"/>
</dbReference>
<keyword evidence="1" id="KW-0274">FAD</keyword>
<dbReference type="GO" id="GO:0050797">
    <property type="term" value="F:thymidylate synthase (FAD) activity"/>
    <property type="evidence" value="ECO:0007669"/>
    <property type="project" value="UniProtKB-UniRule"/>
</dbReference>
<keyword evidence="1" id="KW-0489">Methyltransferase</keyword>
<dbReference type="GO" id="GO:0004799">
    <property type="term" value="F:thymidylate synthase activity"/>
    <property type="evidence" value="ECO:0007669"/>
    <property type="project" value="TreeGrafter"/>
</dbReference>
<dbReference type="UniPathway" id="UPA00575"/>
<dbReference type="CDD" id="cd20175">
    <property type="entry name" value="ThyX"/>
    <property type="match status" value="1"/>
</dbReference>
<dbReference type="GO" id="GO:0070402">
    <property type="term" value="F:NADPH binding"/>
    <property type="evidence" value="ECO:0007669"/>
    <property type="project" value="TreeGrafter"/>
</dbReference>
<dbReference type="PROSITE" id="PS51331">
    <property type="entry name" value="THYX"/>
    <property type="match status" value="1"/>
</dbReference>
<keyword evidence="1" id="KW-0521">NADP</keyword>
<reference evidence="2" key="1">
    <citation type="journal article" date="2014" name="Int. J. Syst. Evol. Microbiol.">
        <title>Complete genome sequence of Corynebacterium casei LMG S-19264T (=DSM 44701T), isolated from a smear-ripened cheese.</title>
        <authorList>
            <consortium name="US DOE Joint Genome Institute (JGI-PGF)"/>
            <person name="Walter F."/>
            <person name="Albersmeier A."/>
            <person name="Kalinowski J."/>
            <person name="Ruckert C."/>
        </authorList>
    </citation>
    <scope>NUCLEOTIDE SEQUENCE</scope>
    <source>
        <strain evidence="2">CGMCC 1.7081</strain>
    </source>
</reference>
<comment type="subunit">
    <text evidence="1">Homotetramer.</text>
</comment>
<feature type="binding site" evidence="1">
    <location>
        <position position="120"/>
    </location>
    <ligand>
        <name>FAD</name>
        <dbReference type="ChEBI" id="CHEBI:57692"/>
        <note>ligand shared between neighboring subunits</note>
    </ligand>
</feature>
<dbReference type="Gene3D" id="3.30.1360.170">
    <property type="match status" value="1"/>
</dbReference>
<feature type="binding site" evidence="1">
    <location>
        <position position="218"/>
    </location>
    <ligand>
        <name>FAD</name>
        <dbReference type="ChEBI" id="CHEBI:57692"/>
        <note>ligand shared between neighboring subunits</note>
    </ligand>
</feature>
<keyword evidence="3" id="KW-1185">Reference proteome</keyword>
<dbReference type="PANTHER" id="PTHR34934">
    <property type="entry name" value="FLAVIN-DEPENDENT THYMIDYLATE SYNTHASE"/>
    <property type="match status" value="1"/>
</dbReference>
<sequence length="301" mass="34414">MPLSPEHQAEIDELRARPQSTLRSTAAGMEGHLYTAYPVLDHGFVRVIDYMGDDAAICQAARVSYGRGTKSVSNDEGLIRYLMRHWHSTPFEMCEIKLHVKLPVFVARQWIRHRTANVNEYSARYSILDREFYIPAPEHVAAQSTVNNQGRGELLEGGEAARVLEILKADSARAYDNYEAMISQDGQQGLARELARMNLPANIYTQWYWKVDLHNLFHFLRLRADAHAQYEIRVYAEEICKLVADWVPFAYKAFEDYRMGGATLSATALDCIRRMVKGEEVTQETSGMSKGEWREFMQVVG</sequence>
<evidence type="ECO:0000313" key="2">
    <source>
        <dbReference type="EMBL" id="GHH00085.1"/>
    </source>
</evidence>
<keyword evidence="1" id="KW-0808">Transferase</keyword>
<dbReference type="AlphaFoldDB" id="A0A8J3HAD5"/>
<feature type="active site" description="Involved in ionization of N3 of dUMP, leading to its activation" evidence="1">
    <location>
        <position position="223"/>
    </location>
</feature>
<proteinExistence type="inferred from homology"/>
<organism evidence="2 3">
    <name type="scientific">Pseudodonghicola xiamenensis</name>
    <dbReference type="NCBI Taxonomy" id="337702"/>
    <lineage>
        <taxon>Bacteria</taxon>
        <taxon>Pseudomonadati</taxon>
        <taxon>Pseudomonadota</taxon>
        <taxon>Alphaproteobacteria</taxon>
        <taxon>Rhodobacterales</taxon>
        <taxon>Paracoccaceae</taxon>
        <taxon>Pseudodonghicola</taxon>
    </lineage>
</organism>
<feature type="binding site" description="in other chain" evidence="1">
    <location>
        <position position="196"/>
    </location>
    <ligand>
        <name>dUMP</name>
        <dbReference type="ChEBI" id="CHEBI:246422"/>
        <note>ligand shared between dimeric partners</note>
    </ligand>
</feature>
<accession>A0A8J3HAD5</accession>
<keyword evidence="1" id="KW-0285">Flavoprotein</keyword>
<dbReference type="RefSeq" id="WP_028094726.1">
    <property type="nucleotide sequence ID" value="NZ_BNAP01000025.1"/>
</dbReference>
<evidence type="ECO:0000256" key="1">
    <source>
        <dbReference type="HAMAP-Rule" id="MF_01408"/>
    </source>
</evidence>
<feature type="binding site" evidence="1">
    <location>
        <begin position="212"/>
        <end position="214"/>
    </location>
    <ligand>
        <name>FAD</name>
        <dbReference type="ChEBI" id="CHEBI:57692"/>
        <note>ligand shared between neighboring subunits</note>
    </ligand>
</feature>
<dbReference type="GO" id="GO:0006235">
    <property type="term" value="P:dTTP biosynthetic process"/>
    <property type="evidence" value="ECO:0007669"/>
    <property type="project" value="UniProtKB-UniRule"/>
</dbReference>
<comment type="similarity">
    <text evidence="1">Belongs to the thymidylate synthase ThyX family.</text>
</comment>
<comment type="pathway">
    <text evidence="1">Pyrimidine metabolism; dTTP biosynthesis.</text>
</comment>
<dbReference type="EMBL" id="BNAP01000025">
    <property type="protein sequence ID" value="GHH00085.1"/>
    <property type="molecule type" value="Genomic_DNA"/>
</dbReference>
<reference evidence="2" key="2">
    <citation type="submission" date="2020-09" db="EMBL/GenBank/DDBJ databases">
        <authorList>
            <person name="Sun Q."/>
            <person name="Zhou Y."/>
        </authorList>
    </citation>
    <scope>NUCLEOTIDE SEQUENCE</scope>
    <source>
        <strain evidence="2">CGMCC 1.7081</strain>
    </source>
</reference>
<comment type="catalytic activity">
    <reaction evidence="1">
        <text>dUMP + (6R)-5,10-methylene-5,6,7,8-tetrahydrofolate + NADPH + H(+) = dTMP + (6S)-5,6,7,8-tetrahydrofolate + NADP(+)</text>
        <dbReference type="Rhea" id="RHEA:29043"/>
        <dbReference type="ChEBI" id="CHEBI:15378"/>
        <dbReference type="ChEBI" id="CHEBI:15636"/>
        <dbReference type="ChEBI" id="CHEBI:57453"/>
        <dbReference type="ChEBI" id="CHEBI:57783"/>
        <dbReference type="ChEBI" id="CHEBI:58349"/>
        <dbReference type="ChEBI" id="CHEBI:63528"/>
        <dbReference type="ChEBI" id="CHEBI:246422"/>
        <dbReference type="EC" id="2.1.1.148"/>
    </reaction>
</comment>
<keyword evidence="1" id="KW-0545">Nucleotide biosynthesis</keyword>
<dbReference type="Proteomes" id="UP000611500">
    <property type="component" value="Unassembled WGS sequence"/>
</dbReference>
<feature type="binding site" evidence="1">
    <location>
        <position position="89"/>
    </location>
    <ligand>
        <name>FAD</name>
        <dbReference type="ChEBI" id="CHEBI:57692"/>
        <note>ligand shared between neighboring subunits</note>
    </ligand>
</feature>
<dbReference type="GO" id="GO:0032259">
    <property type="term" value="P:methylation"/>
    <property type="evidence" value="ECO:0007669"/>
    <property type="project" value="UniProtKB-KW"/>
</dbReference>
<feature type="binding site" description="in other chain" evidence="1">
    <location>
        <begin position="120"/>
        <end position="124"/>
    </location>
    <ligand>
        <name>dUMP</name>
        <dbReference type="ChEBI" id="CHEBI:246422"/>
        <note>ligand shared between dimeric partners</note>
    </ligand>
</feature>
<gene>
    <name evidence="1 2" type="primary">thyX</name>
    <name evidence="2" type="ORF">GCM10010961_36570</name>
</gene>
<comment type="cofactor">
    <cofactor evidence="1">
        <name>FAD</name>
        <dbReference type="ChEBI" id="CHEBI:57692"/>
    </cofactor>
    <text evidence="1">Binds 4 FAD per tetramer. Each FAD binding site is formed by three monomers.</text>
</comment>
<name>A0A8J3HAD5_9RHOB</name>
<feature type="binding site" evidence="1">
    <location>
        <position position="223"/>
    </location>
    <ligand>
        <name>dUMP</name>
        <dbReference type="ChEBI" id="CHEBI:246422"/>
        <note>ligand shared between dimeric partners</note>
    </ligand>
</feature>
<evidence type="ECO:0000313" key="3">
    <source>
        <dbReference type="Proteomes" id="UP000611500"/>
    </source>
</evidence>
<dbReference type="GO" id="GO:0050660">
    <property type="term" value="F:flavin adenine dinucleotide binding"/>
    <property type="evidence" value="ECO:0007669"/>
    <property type="project" value="UniProtKB-UniRule"/>
</dbReference>
<feature type="binding site" evidence="1">
    <location>
        <begin position="109"/>
        <end position="112"/>
    </location>
    <ligand>
        <name>dUMP</name>
        <dbReference type="ChEBI" id="CHEBI:246422"/>
        <note>ligand shared between dimeric partners</note>
    </ligand>
</feature>
<dbReference type="GO" id="GO:0006231">
    <property type="term" value="P:dTMP biosynthetic process"/>
    <property type="evidence" value="ECO:0007669"/>
    <property type="project" value="UniProtKB-UniRule"/>
</dbReference>
<dbReference type="Pfam" id="PF02511">
    <property type="entry name" value="Thy1"/>
    <property type="match status" value="1"/>
</dbReference>
<protein>
    <recommendedName>
        <fullName evidence="1">Flavin-dependent thymidylate synthase</fullName>
        <shortName evidence="1">FDTS</shortName>
        <ecNumber evidence="1">2.1.1.148</ecNumber>
    </recommendedName>
    <alternativeName>
        <fullName evidence="1">FAD-dependent thymidylate synthase</fullName>
    </alternativeName>
    <alternativeName>
        <fullName evidence="1">Thymidylate synthase ThyX</fullName>
        <shortName evidence="1">TS</shortName>
        <shortName evidence="1">TSase</shortName>
    </alternativeName>
</protein>
<dbReference type="InterPro" id="IPR003669">
    <property type="entry name" value="Thymidylate_synthase_ThyX"/>
</dbReference>
<dbReference type="NCBIfam" id="TIGR02170">
    <property type="entry name" value="thyX"/>
    <property type="match status" value="1"/>
</dbReference>
<comment type="caution">
    <text evidence="2">The sequence shown here is derived from an EMBL/GenBank/DDBJ whole genome shotgun (WGS) entry which is preliminary data.</text>
</comment>